<evidence type="ECO:0000313" key="8">
    <source>
        <dbReference type="EMBL" id="MBC8361884.1"/>
    </source>
</evidence>
<protein>
    <submittedName>
        <fullName evidence="8">C-type cytochrome biogenesis protein CcsB</fullName>
    </submittedName>
</protein>
<keyword evidence="2 6" id="KW-0812">Transmembrane</keyword>
<feature type="transmembrane region" description="Helical" evidence="6">
    <location>
        <begin position="6"/>
        <end position="28"/>
    </location>
</feature>
<evidence type="ECO:0000313" key="9">
    <source>
        <dbReference type="Proteomes" id="UP000603434"/>
    </source>
</evidence>
<evidence type="ECO:0000256" key="6">
    <source>
        <dbReference type="SAM" id="Phobius"/>
    </source>
</evidence>
<feature type="transmembrane region" description="Helical" evidence="6">
    <location>
        <begin position="218"/>
        <end position="237"/>
    </location>
</feature>
<dbReference type="GO" id="GO:0005886">
    <property type="term" value="C:plasma membrane"/>
    <property type="evidence" value="ECO:0007669"/>
    <property type="project" value="TreeGrafter"/>
</dbReference>
<dbReference type="Pfam" id="PF01578">
    <property type="entry name" value="Cytochrom_C_asm"/>
    <property type="match status" value="1"/>
</dbReference>
<dbReference type="Proteomes" id="UP000603434">
    <property type="component" value="Unassembled WGS sequence"/>
</dbReference>
<feature type="transmembrane region" description="Helical" evidence="6">
    <location>
        <begin position="94"/>
        <end position="113"/>
    </location>
</feature>
<dbReference type="AlphaFoldDB" id="A0A8J6TMB6"/>
<feature type="transmembrane region" description="Helical" evidence="6">
    <location>
        <begin position="37"/>
        <end position="56"/>
    </location>
</feature>
<dbReference type="EMBL" id="JACNJH010000157">
    <property type="protein sequence ID" value="MBC8361884.1"/>
    <property type="molecule type" value="Genomic_DNA"/>
</dbReference>
<accession>A0A8J6TMB6</accession>
<evidence type="ECO:0000256" key="4">
    <source>
        <dbReference type="ARBA" id="ARBA00022989"/>
    </source>
</evidence>
<name>A0A8J6TMB6_9BACT</name>
<dbReference type="InterPro" id="IPR017562">
    <property type="entry name" value="Cyt_c_biogenesis_CcsA"/>
</dbReference>
<dbReference type="NCBIfam" id="TIGR03144">
    <property type="entry name" value="cytochr_II_ccsB"/>
    <property type="match status" value="1"/>
</dbReference>
<feature type="transmembrane region" description="Helical" evidence="6">
    <location>
        <begin position="179"/>
        <end position="203"/>
    </location>
</feature>
<dbReference type="InterPro" id="IPR002541">
    <property type="entry name" value="Cyt_c_assembly"/>
</dbReference>
<evidence type="ECO:0000256" key="3">
    <source>
        <dbReference type="ARBA" id="ARBA00022748"/>
    </source>
</evidence>
<keyword evidence="3" id="KW-0201">Cytochrome c-type biogenesis</keyword>
<feature type="domain" description="Cytochrome c assembly protein" evidence="7">
    <location>
        <begin position="65"/>
        <end position="270"/>
    </location>
</feature>
<keyword evidence="4 6" id="KW-1133">Transmembrane helix</keyword>
<comment type="subcellular location">
    <subcellularLocation>
        <location evidence="1">Membrane</location>
        <topology evidence="1">Multi-pass membrane protein</topology>
    </subcellularLocation>
</comment>
<proteinExistence type="predicted"/>
<evidence type="ECO:0000256" key="2">
    <source>
        <dbReference type="ARBA" id="ARBA00022692"/>
    </source>
</evidence>
<feature type="transmembrane region" description="Helical" evidence="6">
    <location>
        <begin position="125"/>
        <end position="154"/>
    </location>
</feature>
<evidence type="ECO:0000256" key="5">
    <source>
        <dbReference type="ARBA" id="ARBA00023136"/>
    </source>
</evidence>
<sequence length="276" mass="31008">MFSVGILILITIGFYILATAGYIAYLFLQKNHFQQTGYYLLAVGFMFHTILIAYGFVQSGHIPVTNLFETLSVAAWALAGVFVIFQYKFKLKVLGIYAAPLITLVMVIASWLPKEPGQVKNIYNSLWLIVHVITIFIGEAAFALACGVGLLYLVQENAIKSKHHGFFYRRLPSLELLDSTGYGCIIAGFFMLSLGLIAGFVYAKSVWGRFWSWDPKEVWSGITWLLYAALLHQRLTVGWRGRKAAIMAVIGFAVVIFTFLGVNFLLKGHHGEFTRW</sequence>
<feature type="transmembrane region" description="Helical" evidence="6">
    <location>
        <begin position="68"/>
        <end position="87"/>
    </location>
</feature>
<dbReference type="PANTHER" id="PTHR30071:SF1">
    <property type="entry name" value="CYTOCHROME B_B6 PROTEIN-RELATED"/>
    <property type="match status" value="1"/>
</dbReference>
<comment type="caution">
    <text evidence="8">The sequence shown here is derived from an EMBL/GenBank/DDBJ whole genome shotgun (WGS) entry which is preliminary data.</text>
</comment>
<evidence type="ECO:0000259" key="7">
    <source>
        <dbReference type="Pfam" id="PF01578"/>
    </source>
</evidence>
<dbReference type="GO" id="GO:0020037">
    <property type="term" value="F:heme binding"/>
    <property type="evidence" value="ECO:0007669"/>
    <property type="project" value="InterPro"/>
</dbReference>
<evidence type="ECO:0000256" key="1">
    <source>
        <dbReference type="ARBA" id="ARBA00004141"/>
    </source>
</evidence>
<reference evidence="8 9" key="1">
    <citation type="submission" date="2020-08" db="EMBL/GenBank/DDBJ databases">
        <title>Bridging the membrane lipid divide: bacteria of the FCB group superphylum have the potential to synthesize archaeal ether lipids.</title>
        <authorList>
            <person name="Villanueva L."/>
            <person name="Von Meijenfeldt F.A.B."/>
            <person name="Westbye A.B."/>
            <person name="Yadav S."/>
            <person name="Hopmans E.C."/>
            <person name="Dutilh B.E."/>
            <person name="Sinninghe Damste J.S."/>
        </authorList>
    </citation>
    <scope>NUCLEOTIDE SEQUENCE [LARGE SCALE GENOMIC DNA]</scope>
    <source>
        <strain evidence="8">NIOZ-UU30</strain>
    </source>
</reference>
<dbReference type="GO" id="GO:0017004">
    <property type="term" value="P:cytochrome complex assembly"/>
    <property type="evidence" value="ECO:0007669"/>
    <property type="project" value="UniProtKB-KW"/>
</dbReference>
<dbReference type="PANTHER" id="PTHR30071">
    <property type="entry name" value="HEME EXPORTER PROTEIN C"/>
    <property type="match status" value="1"/>
</dbReference>
<keyword evidence="5 6" id="KW-0472">Membrane</keyword>
<feature type="transmembrane region" description="Helical" evidence="6">
    <location>
        <begin position="244"/>
        <end position="266"/>
    </location>
</feature>
<gene>
    <name evidence="8" type="primary">ccsB</name>
    <name evidence="8" type="ORF">H8E23_10845</name>
</gene>
<dbReference type="InterPro" id="IPR045062">
    <property type="entry name" value="Cyt_c_biogenesis_CcsA/CcmC"/>
</dbReference>
<organism evidence="8 9">
    <name type="scientific">Candidatus Desulfatibia profunda</name>
    <dbReference type="NCBI Taxonomy" id="2841695"/>
    <lineage>
        <taxon>Bacteria</taxon>
        <taxon>Pseudomonadati</taxon>
        <taxon>Thermodesulfobacteriota</taxon>
        <taxon>Desulfobacteria</taxon>
        <taxon>Desulfobacterales</taxon>
        <taxon>Desulfobacterales incertae sedis</taxon>
        <taxon>Candidatus Desulfatibia</taxon>
    </lineage>
</organism>